<name>A0ABY1BNG5_9PSED</name>
<keyword evidence="5" id="KW-1185">Reference proteome</keyword>
<dbReference type="CDD" id="cd09971">
    <property type="entry name" value="SdiA-regulated"/>
    <property type="match status" value="1"/>
</dbReference>
<dbReference type="InterPro" id="IPR009722">
    <property type="entry name" value="YjiK/CarP"/>
</dbReference>
<accession>A0ABY1BNG5</accession>
<evidence type="ECO:0000256" key="1">
    <source>
        <dbReference type="ARBA" id="ARBA00004236"/>
    </source>
</evidence>
<evidence type="ECO:0000256" key="3">
    <source>
        <dbReference type="ARBA" id="ARBA00023136"/>
    </source>
</evidence>
<dbReference type="SUPFAM" id="SSF50956">
    <property type="entry name" value="Thermostable phytase (3-phytase)"/>
    <property type="match status" value="1"/>
</dbReference>
<dbReference type="EMBL" id="FOFP01000019">
    <property type="protein sequence ID" value="SER25145.1"/>
    <property type="molecule type" value="Genomic_DNA"/>
</dbReference>
<sequence>MMLNVLRTVRWYRWLLGMFVLAGAVLVVARHWDDQLLFWLHQQRATAATQAASVWLPGYRAVVEGKALEGLAKGETSGLTYNPASDTLFTVTGRDPELAELSLTGEVLRRIPLSGFSNPEGVEVIDGGRLAIIDERQRTLTAISLTDETQRIDSRDYPSYDLGFADAGNKGFEGIAWDPLHQRVLLGKERGPLGLFSLRLPGTDGYSPQGAVEPLPVGNLFVRDISSLTYDARTDHTLVLSDESRLLLEVDAQGEPVSFISLIGGLNGLHDGIKQAEGVTMDAAGSIYIIGEPNLLYVFSKAQPVVLPKTPVKVGLSTD</sequence>
<protein>
    <submittedName>
        <fullName evidence="4">Uncharacterized protein YjiK</fullName>
    </submittedName>
</protein>
<gene>
    <name evidence="4" type="ORF">SAMN05216600_11938</name>
</gene>
<proteinExistence type="predicted"/>
<keyword evidence="2" id="KW-1003">Cell membrane</keyword>
<dbReference type="Pfam" id="PF06977">
    <property type="entry name" value="SdiA-regulated"/>
    <property type="match status" value="1"/>
</dbReference>
<organism evidence="4 5">
    <name type="scientific">Pseudomonas cuatrocienegasensis</name>
    <dbReference type="NCBI Taxonomy" id="543360"/>
    <lineage>
        <taxon>Bacteria</taxon>
        <taxon>Pseudomonadati</taxon>
        <taxon>Pseudomonadota</taxon>
        <taxon>Gammaproteobacteria</taxon>
        <taxon>Pseudomonadales</taxon>
        <taxon>Pseudomonadaceae</taxon>
        <taxon>Pseudomonas</taxon>
    </lineage>
</organism>
<dbReference type="RefSeq" id="WP_069520289.1">
    <property type="nucleotide sequence ID" value="NZ_FOFP01000019.1"/>
</dbReference>
<evidence type="ECO:0000313" key="5">
    <source>
        <dbReference type="Proteomes" id="UP000198512"/>
    </source>
</evidence>
<evidence type="ECO:0000256" key="2">
    <source>
        <dbReference type="ARBA" id="ARBA00022475"/>
    </source>
</evidence>
<comment type="caution">
    <text evidence="4">The sequence shown here is derived from an EMBL/GenBank/DDBJ whole genome shotgun (WGS) entry which is preliminary data.</text>
</comment>
<keyword evidence="3" id="KW-0472">Membrane</keyword>
<comment type="subcellular location">
    <subcellularLocation>
        <location evidence="1">Cell membrane</location>
    </subcellularLocation>
</comment>
<reference evidence="4 5" key="1">
    <citation type="submission" date="2016-10" db="EMBL/GenBank/DDBJ databases">
        <authorList>
            <person name="Varghese N."/>
            <person name="Submissions S."/>
        </authorList>
    </citation>
    <scope>NUCLEOTIDE SEQUENCE [LARGE SCALE GENOMIC DNA]</scope>
    <source>
        <strain evidence="4 5">CIP 109853</strain>
    </source>
</reference>
<evidence type="ECO:0000313" key="4">
    <source>
        <dbReference type="EMBL" id="SER25145.1"/>
    </source>
</evidence>
<dbReference type="Proteomes" id="UP000198512">
    <property type="component" value="Unassembled WGS sequence"/>
</dbReference>